<evidence type="ECO:0000313" key="1">
    <source>
        <dbReference type="EMBL" id="KJQ46235.1"/>
    </source>
</evidence>
<dbReference type="AlphaFoldDB" id="A0AAE2EIT0"/>
<name>A0AAE2EIT0_MYCMY</name>
<protein>
    <submittedName>
        <fullName evidence="1">Uncharacterized protein</fullName>
    </submittedName>
</protein>
<organism evidence="1 2">
    <name type="scientific">Mycoplasma mycoides subsp. mycoides</name>
    <dbReference type="NCBI Taxonomy" id="2103"/>
    <lineage>
        <taxon>Bacteria</taxon>
        <taxon>Bacillati</taxon>
        <taxon>Mycoplasmatota</taxon>
        <taxon>Mollicutes</taxon>
        <taxon>Mycoplasmataceae</taxon>
        <taxon>Mycoplasma</taxon>
    </lineage>
</organism>
<evidence type="ECO:0000313" key="2">
    <source>
        <dbReference type="Proteomes" id="UP000033624"/>
    </source>
</evidence>
<dbReference type="KEGG" id="mmyi:mycmycITA_00571"/>
<gene>
    <name evidence="1" type="ORF">TS59_0587</name>
</gene>
<sequence>MAKKIKQYLTDVLINKIDYYVSIKKFDFDTIKEMLALRFPV</sequence>
<dbReference type="EMBL" id="LAEW01000001">
    <property type="protein sequence ID" value="KJQ46235.1"/>
    <property type="molecule type" value="Genomic_DNA"/>
</dbReference>
<dbReference type="RefSeq" id="WP_015545621.1">
    <property type="nucleotide sequence ID" value="NZ_CP010267.1"/>
</dbReference>
<reference evidence="1 2" key="1">
    <citation type="submission" date="2015-02" db="EMBL/GenBank/DDBJ databases">
        <title>Mycoplasma mycoides subsp. mycoides strain:B237 Genome sequencing.</title>
        <authorList>
            <person name="Fischer A."/>
            <person name="Santana-Cruz I."/>
            <person name="Schieck E."/>
            <person name="Gourle H."/>
            <person name="Lambert M."/>
            <person name="Nadendla S."/>
            <person name="Miller R.A."/>
            <person name="Weber J."/>
            <person name="Bongcam-Rudloff E."/>
            <person name="Vashee S."/>
            <person name="Frey J."/>
            <person name="Jores J."/>
        </authorList>
    </citation>
    <scope>NUCLEOTIDE SEQUENCE [LARGE SCALE GENOMIC DNA]</scope>
    <source>
        <strain evidence="1 2">B237</strain>
    </source>
</reference>
<accession>A0AAE2EIT0</accession>
<dbReference type="Proteomes" id="UP000033624">
    <property type="component" value="Unassembled WGS sequence"/>
</dbReference>
<comment type="caution">
    <text evidence="1">The sequence shown here is derived from an EMBL/GenBank/DDBJ whole genome shotgun (WGS) entry which is preliminary data.</text>
</comment>
<proteinExistence type="predicted"/>